<dbReference type="Gene3D" id="1.10.150.280">
    <property type="entry name" value="AF1531-like domain"/>
    <property type="match status" value="1"/>
</dbReference>
<dbReference type="InterPro" id="IPR004509">
    <property type="entry name" value="Competence_ComEA_HhH"/>
</dbReference>
<dbReference type="InterPro" id="IPR010994">
    <property type="entry name" value="RuvA_2-like"/>
</dbReference>
<dbReference type="GO" id="GO:0003677">
    <property type="term" value="F:DNA binding"/>
    <property type="evidence" value="ECO:0007669"/>
    <property type="project" value="InterPro"/>
</dbReference>
<dbReference type="InterPro" id="IPR003583">
    <property type="entry name" value="Hlx-hairpin-Hlx_DNA-bd_motif"/>
</dbReference>
<sequence>MKVTHRLPAMVSAIALSALLALPAVAADPVKEASKVQTQTKADAKNMAADAKQHLPNSAQVNINTASSEQLQLLKGIGAAKAQAIIDYRTQNGKFKAIDELANVSGIGAKLIEQNRHMIEL</sequence>
<feature type="domain" description="Helix-hairpin-helix DNA-binding motif class 1" evidence="2">
    <location>
        <begin position="99"/>
        <end position="118"/>
    </location>
</feature>
<dbReference type="PANTHER" id="PTHR21180:SF32">
    <property type="entry name" value="ENDONUCLEASE_EXONUCLEASE_PHOSPHATASE FAMILY DOMAIN-CONTAINING PROTEIN 1"/>
    <property type="match status" value="1"/>
</dbReference>
<dbReference type="Pfam" id="PF12836">
    <property type="entry name" value="HHH_3"/>
    <property type="match status" value="1"/>
</dbReference>
<dbReference type="GO" id="GO:0015628">
    <property type="term" value="P:protein secretion by the type II secretion system"/>
    <property type="evidence" value="ECO:0007669"/>
    <property type="project" value="TreeGrafter"/>
</dbReference>
<feature type="domain" description="Helix-hairpin-helix DNA-binding motif class 1" evidence="2">
    <location>
        <begin position="69"/>
        <end position="88"/>
    </location>
</feature>
<dbReference type="InterPro" id="IPR051675">
    <property type="entry name" value="Endo/Exo/Phosphatase_dom_1"/>
</dbReference>
<dbReference type="GO" id="GO:0006281">
    <property type="term" value="P:DNA repair"/>
    <property type="evidence" value="ECO:0007669"/>
    <property type="project" value="InterPro"/>
</dbReference>
<reference evidence="3 4" key="1">
    <citation type="journal article" date="2019" name="Ecotoxicol. Environ. Saf.">
        <title>Microbial characterization of heavy metal resistant bacterial strains isolated from an electroplating wastewater treatment plant.</title>
        <authorList>
            <person name="Cai X."/>
            <person name="Zheng X."/>
            <person name="Zhang D."/>
            <person name="Iqbal W."/>
            <person name="Liu C."/>
            <person name="Yang B."/>
            <person name="Zhao X."/>
            <person name="Lu X."/>
            <person name="Mao Y."/>
        </authorList>
    </citation>
    <scope>NUCLEOTIDE SEQUENCE [LARGE SCALE GENOMIC DNA]</scope>
    <source>
        <strain evidence="3 4">Ni1-3</strain>
    </source>
</reference>
<dbReference type="SUPFAM" id="SSF47781">
    <property type="entry name" value="RuvA domain 2-like"/>
    <property type="match status" value="1"/>
</dbReference>
<gene>
    <name evidence="3" type="ORF">D0436_14145</name>
</gene>
<dbReference type="AlphaFoldDB" id="A0A5B8QXW2"/>
<dbReference type="Proteomes" id="UP000321124">
    <property type="component" value="Chromosome"/>
</dbReference>
<keyword evidence="1" id="KW-0732">Signal</keyword>
<accession>A0A5B8QXW2</accession>
<dbReference type="EMBL" id="CP031775">
    <property type="protein sequence ID" value="QDZ91503.1"/>
    <property type="molecule type" value="Genomic_DNA"/>
</dbReference>
<dbReference type="RefSeq" id="WP_086902572.1">
    <property type="nucleotide sequence ID" value="NZ_CP031775.2"/>
</dbReference>
<dbReference type="NCBIfam" id="TIGR00426">
    <property type="entry name" value="competence protein ComEA helix-hairpin-helix repeat region"/>
    <property type="match status" value="1"/>
</dbReference>
<name>A0A5B8QXW2_9GAMM</name>
<organism evidence="3 4">
    <name type="scientific">Shewanella decolorationis</name>
    <dbReference type="NCBI Taxonomy" id="256839"/>
    <lineage>
        <taxon>Bacteria</taxon>
        <taxon>Pseudomonadati</taxon>
        <taxon>Pseudomonadota</taxon>
        <taxon>Gammaproteobacteria</taxon>
        <taxon>Alteromonadales</taxon>
        <taxon>Shewanellaceae</taxon>
        <taxon>Shewanella</taxon>
    </lineage>
</organism>
<protein>
    <submittedName>
        <fullName evidence="3">Helix-hairpin-helix domain-containing protein</fullName>
    </submittedName>
</protein>
<dbReference type="PANTHER" id="PTHR21180">
    <property type="entry name" value="ENDONUCLEASE/EXONUCLEASE/PHOSPHATASE FAMILY DOMAIN-CONTAINING PROTEIN 1"/>
    <property type="match status" value="1"/>
</dbReference>
<evidence type="ECO:0000259" key="2">
    <source>
        <dbReference type="SMART" id="SM00278"/>
    </source>
</evidence>
<evidence type="ECO:0000313" key="4">
    <source>
        <dbReference type="Proteomes" id="UP000321124"/>
    </source>
</evidence>
<dbReference type="SMART" id="SM00278">
    <property type="entry name" value="HhH1"/>
    <property type="match status" value="2"/>
</dbReference>
<feature type="signal peptide" evidence="1">
    <location>
        <begin position="1"/>
        <end position="26"/>
    </location>
</feature>
<evidence type="ECO:0000313" key="3">
    <source>
        <dbReference type="EMBL" id="QDZ91503.1"/>
    </source>
</evidence>
<dbReference type="GO" id="GO:0015627">
    <property type="term" value="C:type II protein secretion system complex"/>
    <property type="evidence" value="ECO:0007669"/>
    <property type="project" value="TreeGrafter"/>
</dbReference>
<feature type="chain" id="PRO_5022775381" evidence="1">
    <location>
        <begin position="27"/>
        <end position="121"/>
    </location>
</feature>
<evidence type="ECO:0000256" key="1">
    <source>
        <dbReference type="SAM" id="SignalP"/>
    </source>
</evidence>
<dbReference type="KEGG" id="sdeo:D0436_14145"/>
<proteinExistence type="predicted"/>